<proteinExistence type="predicted"/>
<accession>A0A2Z6N9U4</accession>
<protein>
    <submittedName>
        <fullName evidence="2">Uncharacterized protein</fullName>
    </submittedName>
</protein>
<gene>
    <name evidence="2" type="ORF">TSUD_359600</name>
</gene>
<organism evidence="2 3">
    <name type="scientific">Trifolium subterraneum</name>
    <name type="common">Subterranean clover</name>
    <dbReference type="NCBI Taxonomy" id="3900"/>
    <lineage>
        <taxon>Eukaryota</taxon>
        <taxon>Viridiplantae</taxon>
        <taxon>Streptophyta</taxon>
        <taxon>Embryophyta</taxon>
        <taxon>Tracheophyta</taxon>
        <taxon>Spermatophyta</taxon>
        <taxon>Magnoliopsida</taxon>
        <taxon>eudicotyledons</taxon>
        <taxon>Gunneridae</taxon>
        <taxon>Pentapetalae</taxon>
        <taxon>rosids</taxon>
        <taxon>fabids</taxon>
        <taxon>Fabales</taxon>
        <taxon>Fabaceae</taxon>
        <taxon>Papilionoideae</taxon>
        <taxon>50 kb inversion clade</taxon>
        <taxon>NPAAA clade</taxon>
        <taxon>Hologalegina</taxon>
        <taxon>IRL clade</taxon>
        <taxon>Trifolieae</taxon>
        <taxon>Trifolium</taxon>
    </lineage>
</organism>
<name>A0A2Z6N9U4_TRISU</name>
<feature type="transmembrane region" description="Helical" evidence="1">
    <location>
        <begin position="48"/>
        <end position="66"/>
    </location>
</feature>
<evidence type="ECO:0000313" key="3">
    <source>
        <dbReference type="Proteomes" id="UP000242715"/>
    </source>
</evidence>
<evidence type="ECO:0000256" key="1">
    <source>
        <dbReference type="SAM" id="Phobius"/>
    </source>
</evidence>
<sequence>MPKILRCSIHGGGVTRSDSAPPSLAVAQTLLLVCRCLFFFGAAAGVRFSGFVCVLLLFVCVFRFVCVCSVRRSRRFCSGVAFLVVCFDSCALDREWSALGFSVLDLVSVWRVCPSLCGGSSRDSVWVWPGGTSSVP</sequence>
<keyword evidence="1" id="KW-0472">Membrane</keyword>
<evidence type="ECO:0000313" key="2">
    <source>
        <dbReference type="EMBL" id="GAU33582.1"/>
    </source>
</evidence>
<keyword evidence="1" id="KW-1133">Transmembrane helix</keyword>
<keyword evidence="3" id="KW-1185">Reference proteome</keyword>
<keyword evidence="1" id="KW-0812">Transmembrane</keyword>
<dbReference type="EMBL" id="DF973532">
    <property type="protein sequence ID" value="GAU33582.1"/>
    <property type="molecule type" value="Genomic_DNA"/>
</dbReference>
<dbReference type="Proteomes" id="UP000242715">
    <property type="component" value="Unassembled WGS sequence"/>
</dbReference>
<dbReference type="AlphaFoldDB" id="A0A2Z6N9U4"/>
<reference evidence="3" key="1">
    <citation type="journal article" date="2017" name="Front. Plant Sci.">
        <title>Climate Clever Clovers: New Paradigm to Reduce the Environmental Footprint of Ruminants by Breeding Low Methanogenic Forages Utilizing Haplotype Variation.</title>
        <authorList>
            <person name="Kaur P."/>
            <person name="Appels R."/>
            <person name="Bayer P.E."/>
            <person name="Keeble-Gagnere G."/>
            <person name="Wang J."/>
            <person name="Hirakawa H."/>
            <person name="Shirasawa K."/>
            <person name="Vercoe P."/>
            <person name="Stefanova K."/>
            <person name="Durmic Z."/>
            <person name="Nichols P."/>
            <person name="Revell C."/>
            <person name="Isobe S.N."/>
            <person name="Edwards D."/>
            <person name="Erskine W."/>
        </authorList>
    </citation>
    <scope>NUCLEOTIDE SEQUENCE [LARGE SCALE GENOMIC DNA]</scope>
    <source>
        <strain evidence="3">cv. Daliak</strain>
    </source>
</reference>